<proteinExistence type="predicted"/>
<dbReference type="EMBL" id="JAWZSR010000021">
    <property type="protein sequence ID" value="MDX8047704.1"/>
    <property type="molecule type" value="Genomic_DNA"/>
</dbReference>
<sequence length="80" mass="9294">MAATRWGKRIKAFRKLKGYTQVGFAKELGISVTQLGEIERDKRVPTKNNLEDITKKLGITMEELQPRVKESEKNQYVENR</sequence>
<evidence type="ECO:0000313" key="2">
    <source>
        <dbReference type="Proteomes" id="UP001277972"/>
    </source>
</evidence>
<evidence type="ECO:0000313" key="1">
    <source>
        <dbReference type="EMBL" id="MDX8047704.1"/>
    </source>
</evidence>
<protein>
    <submittedName>
        <fullName evidence="1">Helix-turn-helix transcriptional regulator</fullName>
    </submittedName>
</protein>
<comment type="caution">
    <text evidence="1">The sequence shown here is derived from an EMBL/GenBank/DDBJ whole genome shotgun (WGS) entry which is preliminary data.</text>
</comment>
<reference evidence="1" key="1">
    <citation type="submission" date="2023-11" db="EMBL/GenBank/DDBJ databases">
        <title>Gracilibacillus pellucida a moderately halophilic bacterium isolated from saline soil in Xinjiang province.</title>
        <authorList>
            <person name="Zhang Z."/>
            <person name="Tan F."/>
            <person name="Wang Y."/>
            <person name="Xia M."/>
        </authorList>
    </citation>
    <scope>NUCLEOTIDE SEQUENCE</scope>
    <source>
        <strain evidence="1">S3-1-1</strain>
    </source>
</reference>
<gene>
    <name evidence="1" type="ORF">SH601_17230</name>
</gene>
<name>A0ACC6M9P8_9BACI</name>
<organism evidence="1 2">
    <name type="scientific">Gracilibacillus pellucidus</name>
    <dbReference type="NCBI Taxonomy" id="3095368"/>
    <lineage>
        <taxon>Bacteria</taxon>
        <taxon>Bacillati</taxon>
        <taxon>Bacillota</taxon>
        <taxon>Bacilli</taxon>
        <taxon>Bacillales</taxon>
        <taxon>Bacillaceae</taxon>
        <taxon>Gracilibacillus</taxon>
    </lineage>
</organism>
<keyword evidence="2" id="KW-1185">Reference proteome</keyword>
<dbReference type="Proteomes" id="UP001277972">
    <property type="component" value="Unassembled WGS sequence"/>
</dbReference>
<accession>A0ACC6M9P8</accession>